<comment type="caution">
    <text evidence="1">The sequence shown here is derived from an EMBL/GenBank/DDBJ whole genome shotgun (WGS) entry which is preliminary data.</text>
</comment>
<dbReference type="Pfam" id="PF20449">
    <property type="entry name" value="DUF6706"/>
    <property type="match status" value="1"/>
</dbReference>
<accession>A0A644VG92</accession>
<protein>
    <submittedName>
        <fullName evidence="1">Uncharacterized protein</fullName>
    </submittedName>
</protein>
<evidence type="ECO:0000313" key="1">
    <source>
        <dbReference type="EMBL" id="MPL90247.1"/>
    </source>
</evidence>
<gene>
    <name evidence="1" type="ORF">SDC9_36294</name>
</gene>
<reference evidence="1" key="1">
    <citation type="submission" date="2019-08" db="EMBL/GenBank/DDBJ databases">
        <authorList>
            <person name="Kucharzyk K."/>
            <person name="Murdoch R.W."/>
            <person name="Higgins S."/>
            <person name="Loffler F."/>
        </authorList>
    </citation>
    <scope>NUCLEOTIDE SEQUENCE</scope>
</reference>
<proteinExistence type="predicted"/>
<dbReference type="EMBL" id="VSSQ01000298">
    <property type="protein sequence ID" value="MPL90247.1"/>
    <property type="molecule type" value="Genomic_DNA"/>
</dbReference>
<organism evidence="1">
    <name type="scientific">bioreactor metagenome</name>
    <dbReference type="NCBI Taxonomy" id="1076179"/>
    <lineage>
        <taxon>unclassified sequences</taxon>
        <taxon>metagenomes</taxon>
        <taxon>ecological metagenomes</taxon>
    </lineage>
</organism>
<sequence length="104" mass="11811">MTNSEAIQEDLRPYPVRRSLIERKCDKYGLDASGLYNTQNERLITFIVVELLSQMITLNNVAEGGVSLSFDKKAVETRIRRLCGEVGLDSNEFVQQPTVRYIGE</sequence>
<dbReference type="AlphaFoldDB" id="A0A644VG92"/>
<name>A0A644VG92_9ZZZZ</name>
<dbReference type="InterPro" id="IPR046552">
    <property type="entry name" value="DUF6706"/>
</dbReference>